<dbReference type="GO" id="GO:0016702">
    <property type="term" value="F:oxidoreductase activity, acting on single donors with incorporation of molecular oxygen, incorporation of two atoms of oxygen"/>
    <property type="evidence" value="ECO:0007669"/>
    <property type="project" value="UniProtKB-ARBA"/>
</dbReference>
<evidence type="ECO:0000256" key="3">
    <source>
        <dbReference type="ARBA" id="ARBA00022723"/>
    </source>
</evidence>
<evidence type="ECO:0000256" key="5">
    <source>
        <dbReference type="ARBA" id="ARBA00023002"/>
    </source>
</evidence>
<comment type="cofactor">
    <cofactor evidence="1">
        <name>Zn(2+)</name>
        <dbReference type="ChEBI" id="CHEBI:29105"/>
    </cofactor>
</comment>
<dbReference type="AlphaFoldDB" id="A0A2P6NQJ3"/>
<evidence type="ECO:0000256" key="1">
    <source>
        <dbReference type="ARBA" id="ARBA00001947"/>
    </source>
</evidence>
<dbReference type="InterPro" id="IPR004183">
    <property type="entry name" value="Xdiol_dOase_suB"/>
</dbReference>
<protein>
    <submittedName>
        <fullName evidence="7">Putative aromatic ring-opening dioxygenase LigB subunit</fullName>
    </submittedName>
</protein>
<evidence type="ECO:0000313" key="8">
    <source>
        <dbReference type="Proteomes" id="UP000241769"/>
    </source>
</evidence>
<keyword evidence="3" id="KW-0479">Metal-binding</keyword>
<proteinExistence type="inferred from homology"/>
<reference evidence="7 8" key="1">
    <citation type="journal article" date="2018" name="Genome Biol. Evol.">
        <title>Multiple Roots of Fruiting Body Formation in Amoebozoa.</title>
        <authorList>
            <person name="Hillmann F."/>
            <person name="Forbes G."/>
            <person name="Novohradska S."/>
            <person name="Ferling I."/>
            <person name="Riege K."/>
            <person name="Groth M."/>
            <person name="Westermann M."/>
            <person name="Marz M."/>
            <person name="Spaller T."/>
            <person name="Winckler T."/>
            <person name="Schaap P."/>
            <person name="Glockner G."/>
        </authorList>
    </citation>
    <scope>NUCLEOTIDE SEQUENCE [LARGE SCALE GENOMIC DNA]</scope>
    <source>
        <strain evidence="7 8">Jena</strain>
    </source>
</reference>
<comment type="similarity">
    <text evidence="2">Belongs to the DODA-type extradiol aromatic ring-opening dioxygenase family.</text>
</comment>
<keyword evidence="8" id="KW-1185">Reference proteome</keyword>
<dbReference type="PIRSF" id="PIRSF006157">
    <property type="entry name" value="Doxgns_DODA"/>
    <property type="match status" value="1"/>
</dbReference>
<dbReference type="Proteomes" id="UP000241769">
    <property type="component" value="Unassembled WGS sequence"/>
</dbReference>
<dbReference type="PANTHER" id="PTHR30096">
    <property type="entry name" value="4,5-DOPA DIOXYGENASE EXTRADIOL-LIKE PROTEIN"/>
    <property type="match status" value="1"/>
</dbReference>
<accession>A0A2P6NQJ3</accession>
<sequence length="265" mass="29463">MTTQISRAPAMFVQHGGGPMPLLNDPHHEMLIRYMKGRGAQILAENRPKAIVLVTAHWETDHPSISSGPSHPLYYDYYGFPPESYAIKYPAPGSPQVAKRVQDLLTQNGFKVTMDEKRGWDHGVFVPMVMLRPQADIPIVQLSVLNSQDANEHLRYGQVLSSLRDEGVAVIGSGMTFHNMRTMMSRFSGQGSSKSNVNDSFEKNLSEAFQTPSSTDRIEKMKKWEAWTEHFMPALVVAGAGGDVAAEEKDVSMLDFKLSSFAFLS</sequence>
<dbReference type="InParanoid" id="A0A2P6NQJ3"/>
<evidence type="ECO:0000259" key="6">
    <source>
        <dbReference type="Pfam" id="PF02900"/>
    </source>
</evidence>
<evidence type="ECO:0000256" key="4">
    <source>
        <dbReference type="ARBA" id="ARBA00022833"/>
    </source>
</evidence>
<dbReference type="InterPro" id="IPR014436">
    <property type="entry name" value="Extradiol_dOase_DODA"/>
</dbReference>
<dbReference type="GO" id="GO:0008270">
    <property type="term" value="F:zinc ion binding"/>
    <property type="evidence" value="ECO:0007669"/>
    <property type="project" value="InterPro"/>
</dbReference>
<dbReference type="Gene3D" id="3.40.830.10">
    <property type="entry name" value="LigB-like"/>
    <property type="match status" value="1"/>
</dbReference>
<keyword evidence="5" id="KW-0560">Oxidoreductase</keyword>
<organism evidence="7 8">
    <name type="scientific">Planoprotostelium fungivorum</name>
    <dbReference type="NCBI Taxonomy" id="1890364"/>
    <lineage>
        <taxon>Eukaryota</taxon>
        <taxon>Amoebozoa</taxon>
        <taxon>Evosea</taxon>
        <taxon>Variosea</taxon>
        <taxon>Cavosteliida</taxon>
        <taxon>Cavosteliaceae</taxon>
        <taxon>Planoprotostelium</taxon>
    </lineage>
</organism>
<evidence type="ECO:0000313" key="7">
    <source>
        <dbReference type="EMBL" id="PRP86222.1"/>
    </source>
</evidence>
<gene>
    <name evidence="7" type="ORF">PROFUN_05738</name>
</gene>
<keyword evidence="4" id="KW-0862">Zinc</keyword>
<dbReference type="STRING" id="1890364.A0A2P6NQJ3"/>
<dbReference type="PANTHER" id="PTHR30096:SF0">
    <property type="entry name" value="4,5-DOPA DIOXYGENASE EXTRADIOL-LIKE PROTEIN"/>
    <property type="match status" value="1"/>
</dbReference>
<comment type="caution">
    <text evidence="7">The sequence shown here is derived from an EMBL/GenBank/DDBJ whole genome shotgun (WGS) entry which is preliminary data.</text>
</comment>
<name>A0A2P6NQJ3_9EUKA</name>
<dbReference type="OrthoDB" id="7396853at2759"/>
<dbReference type="CDD" id="cd07363">
    <property type="entry name" value="45_DOPA_Dioxygenase"/>
    <property type="match status" value="1"/>
</dbReference>
<dbReference type="GO" id="GO:0008198">
    <property type="term" value="F:ferrous iron binding"/>
    <property type="evidence" value="ECO:0007669"/>
    <property type="project" value="InterPro"/>
</dbReference>
<feature type="domain" description="Extradiol ring-cleavage dioxygenase class III enzyme subunit B" evidence="6">
    <location>
        <begin position="41"/>
        <end position="244"/>
    </location>
</feature>
<keyword evidence="7" id="KW-0223">Dioxygenase</keyword>
<dbReference type="EMBL" id="MDYQ01000034">
    <property type="protein sequence ID" value="PRP86222.1"/>
    <property type="molecule type" value="Genomic_DNA"/>
</dbReference>
<dbReference type="Pfam" id="PF02900">
    <property type="entry name" value="LigB"/>
    <property type="match status" value="1"/>
</dbReference>
<dbReference type="SUPFAM" id="SSF53213">
    <property type="entry name" value="LigB-like"/>
    <property type="match status" value="1"/>
</dbReference>
<evidence type="ECO:0000256" key="2">
    <source>
        <dbReference type="ARBA" id="ARBA00007581"/>
    </source>
</evidence>